<evidence type="ECO:0000259" key="1">
    <source>
        <dbReference type="Pfam" id="PF00326"/>
    </source>
</evidence>
<keyword evidence="3" id="KW-0645">Protease</keyword>
<reference evidence="3" key="1">
    <citation type="journal article" date="2021" name="Microb. Physiol.">
        <title>Proteogenomic Insights into the Physiology of Marine, Sulfate-Reducing, Filamentous Desulfonema limicola and Desulfonema magnum.</title>
        <authorList>
            <person name="Schnaars V."/>
            <person name="Wohlbrand L."/>
            <person name="Scheve S."/>
            <person name="Hinrichs C."/>
            <person name="Reinhardt R."/>
            <person name="Rabus R."/>
        </authorList>
    </citation>
    <scope>NUCLEOTIDE SEQUENCE</scope>
    <source>
        <strain evidence="3">4be13</strain>
    </source>
</reference>
<dbReference type="AlphaFoldDB" id="A0A975GQE1"/>
<dbReference type="SUPFAM" id="SSF53474">
    <property type="entry name" value="alpha/beta-Hydrolases"/>
    <property type="match status" value="1"/>
</dbReference>
<dbReference type="InterPro" id="IPR022742">
    <property type="entry name" value="Hydrolase_4"/>
</dbReference>
<protein>
    <submittedName>
        <fullName evidence="3">Serine aminopeptidase, S33-type</fullName>
    </submittedName>
</protein>
<name>A0A975GQE1_9BACT</name>
<sequence>MQKQVYFYNNEGEKLTGTLHIPEAPSEKGVVMGHCFTCSRHTRILTQISRELEQSGIMSLRFDFSGNGQSEGDFSESSYSKHISEMKRAIAFISENGASCIGVAGHSMGAAIAVLTASEMKNIRGVCALAGRLSGGHPAHFLNKLQKNELRQTGVASFISRGRSLQLSKRFFSDMRKYNIPERIRSLQSSLLLVHGDQDEIIPVEEARKAYNKNPSGIKLVIIPGADHMFSNDAHRHEIAELTANWFTEHTTK</sequence>
<evidence type="ECO:0000313" key="3">
    <source>
        <dbReference type="EMBL" id="QTA89789.1"/>
    </source>
</evidence>
<dbReference type="GO" id="GO:0006508">
    <property type="term" value="P:proteolysis"/>
    <property type="evidence" value="ECO:0007669"/>
    <property type="project" value="InterPro"/>
</dbReference>
<dbReference type="RefSeq" id="WP_207678265.1">
    <property type="nucleotide sequence ID" value="NZ_CP061800.1"/>
</dbReference>
<accession>A0A975GQE1</accession>
<dbReference type="Gene3D" id="3.40.50.1820">
    <property type="entry name" value="alpha/beta hydrolase"/>
    <property type="match status" value="1"/>
</dbReference>
<keyword evidence="3" id="KW-0031">Aminopeptidase</keyword>
<feature type="domain" description="Serine aminopeptidase S33" evidence="2">
    <location>
        <begin position="40"/>
        <end position="138"/>
    </location>
</feature>
<gene>
    <name evidence="3" type="ORF">dnm_058460</name>
</gene>
<dbReference type="PANTHER" id="PTHR42886">
    <property type="entry name" value="RE40534P-RELATED"/>
    <property type="match status" value="1"/>
</dbReference>
<dbReference type="KEGG" id="dmm:dnm_058460"/>
<dbReference type="InterPro" id="IPR001375">
    <property type="entry name" value="Peptidase_S9_cat"/>
</dbReference>
<dbReference type="EMBL" id="CP061800">
    <property type="protein sequence ID" value="QTA89789.1"/>
    <property type="molecule type" value="Genomic_DNA"/>
</dbReference>
<dbReference type="Pfam" id="PF00326">
    <property type="entry name" value="Peptidase_S9"/>
    <property type="match status" value="1"/>
</dbReference>
<dbReference type="PANTHER" id="PTHR42886:SF53">
    <property type="entry name" value="ALPHA_BETA-HYDROLASES SUPERFAMILY PROTEIN"/>
    <property type="match status" value="1"/>
</dbReference>
<dbReference type="Proteomes" id="UP000663722">
    <property type="component" value="Chromosome"/>
</dbReference>
<evidence type="ECO:0000313" key="4">
    <source>
        <dbReference type="Proteomes" id="UP000663722"/>
    </source>
</evidence>
<dbReference type="GO" id="GO:0004177">
    <property type="term" value="F:aminopeptidase activity"/>
    <property type="evidence" value="ECO:0007669"/>
    <property type="project" value="UniProtKB-KW"/>
</dbReference>
<keyword evidence="3" id="KW-0378">Hydrolase</keyword>
<feature type="domain" description="Peptidase S9 prolyl oligopeptidase catalytic" evidence="1">
    <location>
        <begin position="168"/>
        <end position="251"/>
    </location>
</feature>
<dbReference type="InterPro" id="IPR029058">
    <property type="entry name" value="AB_hydrolase_fold"/>
</dbReference>
<proteinExistence type="predicted"/>
<dbReference type="GO" id="GO:0008236">
    <property type="term" value="F:serine-type peptidase activity"/>
    <property type="evidence" value="ECO:0007669"/>
    <property type="project" value="InterPro"/>
</dbReference>
<keyword evidence="4" id="KW-1185">Reference proteome</keyword>
<dbReference type="Pfam" id="PF12146">
    <property type="entry name" value="Hydrolase_4"/>
    <property type="match status" value="1"/>
</dbReference>
<organism evidence="3 4">
    <name type="scientific">Desulfonema magnum</name>
    <dbReference type="NCBI Taxonomy" id="45655"/>
    <lineage>
        <taxon>Bacteria</taxon>
        <taxon>Pseudomonadati</taxon>
        <taxon>Thermodesulfobacteriota</taxon>
        <taxon>Desulfobacteria</taxon>
        <taxon>Desulfobacterales</taxon>
        <taxon>Desulfococcaceae</taxon>
        <taxon>Desulfonema</taxon>
    </lineage>
</organism>
<evidence type="ECO:0000259" key="2">
    <source>
        <dbReference type="Pfam" id="PF12146"/>
    </source>
</evidence>